<dbReference type="SUPFAM" id="SSF53850">
    <property type="entry name" value="Periplasmic binding protein-like II"/>
    <property type="match status" value="1"/>
</dbReference>
<dbReference type="SUPFAM" id="SSF46785">
    <property type="entry name" value="Winged helix' DNA-binding domain"/>
    <property type="match status" value="1"/>
</dbReference>
<sequence>MLDYRQIQALAAVIEEQSFERAATKLHITQSAVSQRLKQLEERLGQALVIRSSPVRATPAGQQLLKHYRQVSLLQKELLQEIYDGGDGGFTRLAIGLNADSLSTWFLPALNSLLEQEQLLLELKVDDQDQTHHLLRTGEVIGCITASPEAMQGCNCIPLGVMSYRCLVSARYIRTYLADGVSAEALRQAPAVEYNHKDALHCRYLERFYGLAPGDFPRHRVPSPEAFLDLIVRGFGGGMVPDQQSRPFIERGLVVDMAPGNYLAVPLYWHVWNLKTPLARRLTDALLRGAEQFLEPFAAHPVLTHP</sequence>
<dbReference type="EMBL" id="BMLT01000005">
    <property type="protein sequence ID" value="GGO82384.1"/>
    <property type="molecule type" value="Genomic_DNA"/>
</dbReference>
<accession>A0A917ZHT2</accession>
<dbReference type="InterPro" id="IPR017685">
    <property type="entry name" value="ArgP"/>
</dbReference>
<dbReference type="PANTHER" id="PTHR30579:SF2">
    <property type="entry name" value="HTH-TYPE TRANSCRIPTIONAL REGULATOR ARGP"/>
    <property type="match status" value="1"/>
</dbReference>
<evidence type="ECO:0000256" key="2">
    <source>
        <dbReference type="ARBA" id="ARBA00023015"/>
    </source>
</evidence>
<evidence type="ECO:0000259" key="5">
    <source>
        <dbReference type="PROSITE" id="PS50931"/>
    </source>
</evidence>
<dbReference type="Pfam" id="PF00126">
    <property type="entry name" value="HTH_1"/>
    <property type="match status" value="1"/>
</dbReference>
<name>A0A917ZHT2_9GAMM</name>
<dbReference type="InterPro" id="IPR005119">
    <property type="entry name" value="LysR_subst-bd"/>
</dbReference>
<evidence type="ECO:0000256" key="1">
    <source>
        <dbReference type="ARBA" id="ARBA00009437"/>
    </source>
</evidence>
<dbReference type="NCBIfam" id="NF009888">
    <property type="entry name" value="PRK13348.1"/>
    <property type="match status" value="1"/>
</dbReference>
<organism evidence="6 7">
    <name type="scientific">Marinobacterium nitratireducens</name>
    <dbReference type="NCBI Taxonomy" id="518897"/>
    <lineage>
        <taxon>Bacteria</taxon>
        <taxon>Pseudomonadati</taxon>
        <taxon>Pseudomonadota</taxon>
        <taxon>Gammaproteobacteria</taxon>
        <taxon>Oceanospirillales</taxon>
        <taxon>Oceanospirillaceae</taxon>
        <taxon>Marinobacterium</taxon>
    </lineage>
</organism>
<dbReference type="InterPro" id="IPR000847">
    <property type="entry name" value="LysR_HTH_N"/>
</dbReference>
<protein>
    <submittedName>
        <fullName evidence="6">Transcriptional regulator ArgP</fullName>
    </submittedName>
</protein>
<dbReference type="FunFam" id="1.10.10.10:FF:000001">
    <property type="entry name" value="LysR family transcriptional regulator"/>
    <property type="match status" value="1"/>
</dbReference>
<dbReference type="Pfam" id="PF03466">
    <property type="entry name" value="LysR_substrate"/>
    <property type="match status" value="1"/>
</dbReference>
<dbReference type="Proteomes" id="UP000599578">
    <property type="component" value="Unassembled WGS sequence"/>
</dbReference>
<dbReference type="GO" id="GO:0003700">
    <property type="term" value="F:DNA-binding transcription factor activity"/>
    <property type="evidence" value="ECO:0007669"/>
    <property type="project" value="InterPro"/>
</dbReference>
<comment type="similarity">
    <text evidence="1">Belongs to the LysR transcriptional regulatory family.</text>
</comment>
<reference evidence="6 7" key="1">
    <citation type="journal article" date="2014" name="Int. J. Syst. Evol. Microbiol.">
        <title>Complete genome sequence of Corynebacterium casei LMG S-19264T (=DSM 44701T), isolated from a smear-ripened cheese.</title>
        <authorList>
            <consortium name="US DOE Joint Genome Institute (JGI-PGF)"/>
            <person name="Walter F."/>
            <person name="Albersmeier A."/>
            <person name="Kalinowski J."/>
            <person name="Ruckert C."/>
        </authorList>
    </citation>
    <scope>NUCLEOTIDE SEQUENCE [LARGE SCALE GENOMIC DNA]</scope>
    <source>
        <strain evidence="6 7">CGMCC 1.7286</strain>
    </source>
</reference>
<proteinExistence type="inferred from homology"/>
<evidence type="ECO:0000313" key="6">
    <source>
        <dbReference type="EMBL" id="GGO82384.1"/>
    </source>
</evidence>
<evidence type="ECO:0000256" key="4">
    <source>
        <dbReference type="ARBA" id="ARBA00023163"/>
    </source>
</evidence>
<feature type="domain" description="HTH lysR-type" evidence="5">
    <location>
        <begin position="2"/>
        <end position="58"/>
    </location>
</feature>
<gene>
    <name evidence="6" type="primary">argP</name>
    <name evidence="6" type="ORF">GCM10011348_23650</name>
</gene>
<dbReference type="InterPro" id="IPR050176">
    <property type="entry name" value="LTTR"/>
</dbReference>
<dbReference type="NCBIfam" id="TIGR03298">
    <property type="entry name" value="argP"/>
    <property type="match status" value="1"/>
</dbReference>
<dbReference type="AlphaFoldDB" id="A0A917ZHT2"/>
<comment type="caution">
    <text evidence="6">The sequence shown here is derived from an EMBL/GenBank/DDBJ whole genome shotgun (WGS) entry which is preliminary data.</text>
</comment>
<keyword evidence="7" id="KW-1185">Reference proteome</keyword>
<dbReference type="NCBIfam" id="NF002964">
    <property type="entry name" value="PRK03635.1"/>
    <property type="match status" value="1"/>
</dbReference>
<evidence type="ECO:0000313" key="7">
    <source>
        <dbReference type="Proteomes" id="UP000599578"/>
    </source>
</evidence>
<dbReference type="PRINTS" id="PR00039">
    <property type="entry name" value="HTHLYSR"/>
</dbReference>
<dbReference type="GO" id="GO:0003677">
    <property type="term" value="F:DNA binding"/>
    <property type="evidence" value="ECO:0007669"/>
    <property type="project" value="UniProtKB-KW"/>
</dbReference>
<dbReference type="InterPro" id="IPR036390">
    <property type="entry name" value="WH_DNA-bd_sf"/>
</dbReference>
<dbReference type="Gene3D" id="3.40.190.290">
    <property type="match status" value="1"/>
</dbReference>
<dbReference type="PANTHER" id="PTHR30579">
    <property type="entry name" value="TRANSCRIPTIONAL REGULATOR"/>
    <property type="match status" value="1"/>
</dbReference>
<dbReference type="InterPro" id="IPR036388">
    <property type="entry name" value="WH-like_DNA-bd_sf"/>
</dbReference>
<dbReference type="PROSITE" id="PS50931">
    <property type="entry name" value="HTH_LYSR"/>
    <property type="match status" value="1"/>
</dbReference>
<keyword evidence="2" id="KW-0805">Transcription regulation</keyword>
<keyword evidence="4" id="KW-0804">Transcription</keyword>
<dbReference type="RefSeq" id="WP_188860803.1">
    <property type="nucleotide sequence ID" value="NZ_BMLT01000005.1"/>
</dbReference>
<keyword evidence="3" id="KW-0238">DNA-binding</keyword>
<dbReference type="Gene3D" id="1.10.10.10">
    <property type="entry name" value="Winged helix-like DNA-binding domain superfamily/Winged helix DNA-binding domain"/>
    <property type="match status" value="1"/>
</dbReference>
<evidence type="ECO:0000256" key="3">
    <source>
        <dbReference type="ARBA" id="ARBA00023125"/>
    </source>
</evidence>